<evidence type="ECO:0000256" key="1">
    <source>
        <dbReference type="ARBA" id="ARBA00010541"/>
    </source>
</evidence>
<comment type="caution">
    <text evidence="7">The sequence shown here is derived from an EMBL/GenBank/DDBJ whole genome shotgun (WGS) entry which is preliminary data.</text>
</comment>
<dbReference type="InterPro" id="IPR001940">
    <property type="entry name" value="Peptidase_S1C"/>
</dbReference>
<keyword evidence="8" id="KW-1185">Reference proteome</keyword>
<evidence type="ECO:0000313" key="8">
    <source>
        <dbReference type="Proteomes" id="UP001500618"/>
    </source>
</evidence>
<dbReference type="InterPro" id="IPR036034">
    <property type="entry name" value="PDZ_sf"/>
</dbReference>
<name>A0ABP4UIP8_9ACTN</name>
<dbReference type="SMART" id="SM00228">
    <property type="entry name" value="PDZ"/>
    <property type="match status" value="1"/>
</dbReference>
<dbReference type="Gene3D" id="2.40.10.10">
    <property type="entry name" value="Trypsin-like serine proteases"/>
    <property type="match status" value="2"/>
</dbReference>
<evidence type="ECO:0000256" key="5">
    <source>
        <dbReference type="SAM" id="Phobius"/>
    </source>
</evidence>
<evidence type="ECO:0000256" key="4">
    <source>
        <dbReference type="SAM" id="MobiDB-lite"/>
    </source>
</evidence>
<reference evidence="8" key="1">
    <citation type="journal article" date="2019" name="Int. J. Syst. Evol. Microbiol.">
        <title>The Global Catalogue of Microorganisms (GCM) 10K type strain sequencing project: providing services to taxonomists for standard genome sequencing and annotation.</title>
        <authorList>
            <consortium name="The Broad Institute Genomics Platform"/>
            <consortium name="The Broad Institute Genome Sequencing Center for Infectious Disease"/>
            <person name="Wu L."/>
            <person name="Ma J."/>
        </authorList>
    </citation>
    <scope>NUCLEOTIDE SEQUENCE [LARGE SCALE GENOMIC DNA]</scope>
    <source>
        <strain evidence="8">JCM 14718</strain>
    </source>
</reference>
<dbReference type="Pfam" id="PF13180">
    <property type="entry name" value="PDZ_2"/>
    <property type="match status" value="1"/>
</dbReference>
<feature type="compositionally biased region" description="Low complexity" evidence="4">
    <location>
        <begin position="13"/>
        <end position="32"/>
    </location>
</feature>
<feature type="domain" description="PDZ" evidence="6">
    <location>
        <begin position="399"/>
        <end position="471"/>
    </location>
</feature>
<dbReference type="Gene3D" id="2.30.42.10">
    <property type="match status" value="1"/>
</dbReference>
<accession>A0ABP4UIP8</accession>
<dbReference type="InterPro" id="IPR043504">
    <property type="entry name" value="Peptidase_S1_PA_chymotrypsin"/>
</dbReference>
<sequence length="484" mass="47772">MPDESRPDGTDEAGAQSSGAQFSGAQSSAWASPNTVTTPVPPAQSAAGPSPYAPAAARFGGGPPAYGTSTEQSPWWVPDAQRDPWRDPGSAPAWLPPPSPAAAAPAPAVVDEPRLVRRIGFGAMAVLSVVVAVLAGSLGGALGYAVASRNGGADGGGGLGGSNGSTPAVANRAPGSVAAIAQQVQPAVVSIEIHGQNEQGNGSGFVVRQDGYIITNNHVAEPAANGGSLKAVFSDGSSLDASIVGRDPNSDIAVLKVGKSGLATLPFGDSDKVVVGDPVIAFGSPLDLQGTVTSGIVSAIDRPVVTGGDQNGNASGQEPVYTAAVQTDASINPGNSGGPLVDGGGRVVGVDSSIAQIPGGGSKGSIGIGFAIPINLAKRVAGQIISTATPTHQGTAKRTAIGASLDATELPNGGVRLTDVPAGPAQKAGLRSGDVITKFNGKVVSDQVDLIALVRKLAAGTAVPVEYSRDGSVHTTTVVLIETS</sequence>
<evidence type="ECO:0000256" key="2">
    <source>
        <dbReference type="ARBA" id="ARBA00022670"/>
    </source>
</evidence>
<proteinExistence type="inferred from homology"/>
<protein>
    <submittedName>
        <fullName evidence="7">Trypsin-like peptidase domain-containing protein</fullName>
    </submittedName>
</protein>
<dbReference type="SUPFAM" id="SSF50156">
    <property type="entry name" value="PDZ domain-like"/>
    <property type="match status" value="1"/>
</dbReference>
<feature type="region of interest" description="Disordered" evidence="4">
    <location>
        <begin position="1"/>
        <end position="105"/>
    </location>
</feature>
<dbReference type="EMBL" id="BAAANY010000031">
    <property type="protein sequence ID" value="GAA1706217.1"/>
    <property type="molecule type" value="Genomic_DNA"/>
</dbReference>
<keyword evidence="2" id="KW-0645">Protease</keyword>
<dbReference type="PANTHER" id="PTHR43343:SF3">
    <property type="entry name" value="PROTEASE DO-LIKE 8, CHLOROPLASTIC"/>
    <property type="match status" value="1"/>
</dbReference>
<feature type="compositionally biased region" description="Low complexity" evidence="4">
    <location>
        <begin position="43"/>
        <end position="58"/>
    </location>
</feature>
<gene>
    <name evidence="7" type="ORF">GCM10009765_64590</name>
</gene>
<dbReference type="Pfam" id="PF13365">
    <property type="entry name" value="Trypsin_2"/>
    <property type="match status" value="1"/>
</dbReference>
<dbReference type="PANTHER" id="PTHR43343">
    <property type="entry name" value="PEPTIDASE S12"/>
    <property type="match status" value="1"/>
</dbReference>
<dbReference type="InterPro" id="IPR009003">
    <property type="entry name" value="Peptidase_S1_PA"/>
</dbReference>
<dbReference type="Proteomes" id="UP001500618">
    <property type="component" value="Unassembled WGS sequence"/>
</dbReference>
<dbReference type="InterPro" id="IPR051201">
    <property type="entry name" value="Chloro_Bact_Ser_Proteases"/>
</dbReference>
<dbReference type="SUPFAM" id="SSF50494">
    <property type="entry name" value="Trypsin-like serine proteases"/>
    <property type="match status" value="1"/>
</dbReference>
<dbReference type="RefSeq" id="WP_344314033.1">
    <property type="nucleotide sequence ID" value="NZ_BAAANY010000031.1"/>
</dbReference>
<organism evidence="7 8">
    <name type="scientific">Fodinicola feengrottensis</name>
    <dbReference type="NCBI Taxonomy" id="435914"/>
    <lineage>
        <taxon>Bacteria</taxon>
        <taxon>Bacillati</taxon>
        <taxon>Actinomycetota</taxon>
        <taxon>Actinomycetes</taxon>
        <taxon>Mycobacteriales</taxon>
        <taxon>Fodinicola</taxon>
    </lineage>
</organism>
<comment type="similarity">
    <text evidence="1">Belongs to the peptidase S1C family.</text>
</comment>
<evidence type="ECO:0000256" key="3">
    <source>
        <dbReference type="ARBA" id="ARBA00022801"/>
    </source>
</evidence>
<evidence type="ECO:0000313" key="7">
    <source>
        <dbReference type="EMBL" id="GAA1706217.1"/>
    </source>
</evidence>
<keyword evidence="5" id="KW-0472">Membrane</keyword>
<dbReference type="PRINTS" id="PR00834">
    <property type="entry name" value="PROTEASES2C"/>
</dbReference>
<dbReference type="InterPro" id="IPR001478">
    <property type="entry name" value="PDZ"/>
</dbReference>
<keyword evidence="5" id="KW-0812">Transmembrane</keyword>
<feature type="transmembrane region" description="Helical" evidence="5">
    <location>
        <begin position="121"/>
        <end position="146"/>
    </location>
</feature>
<keyword evidence="5" id="KW-1133">Transmembrane helix</keyword>
<evidence type="ECO:0000259" key="6">
    <source>
        <dbReference type="SMART" id="SM00228"/>
    </source>
</evidence>
<keyword evidence="3" id="KW-0378">Hydrolase</keyword>